<organism evidence="2 3">
    <name type="scientific">Pseudomonas moorei</name>
    <dbReference type="NCBI Taxonomy" id="395599"/>
    <lineage>
        <taxon>Bacteria</taxon>
        <taxon>Pseudomonadati</taxon>
        <taxon>Pseudomonadota</taxon>
        <taxon>Gammaproteobacteria</taxon>
        <taxon>Pseudomonadales</taxon>
        <taxon>Pseudomonadaceae</taxon>
        <taxon>Pseudomonas</taxon>
    </lineage>
</organism>
<dbReference type="GO" id="GO:0004016">
    <property type="term" value="F:adenylate cyclase activity"/>
    <property type="evidence" value="ECO:0007669"/>
    <property type="project" value="InterPro"/>
</dbReference>
<evidence type="ECO:0000313" key="2">
    <source>
        <dbReference type="EMBL" id="SDR36495.1"/>
    </source>
</evidence>
<dbReference type="OrthoDB" id="5571448at2"/>
<dbReference type="PANTHER" id="PTHR38760:SF1">
    <property type="entry name" value="ADENYLATE CYCLASE"/>
    <property type="match status" value="1"/>
</dbReference>
<accession>A0A1H1IFG8</accession>
<reference evidence="3" key="1">
    <citation type="submission" date="2016-10" db="EMBL/GenBank/DDBJ databases">
        <authorList>
            <person name="Varghese N."/>
            <person name="Submissions S."/>
        </authorList>
    </citation>
    <scope>NUCLEOTIDE SEQUENCE [LARGE SCALE GENOMIC DNA]</scope>
    <source>
        <strain evidence="3">BS3775</strain>
    </source>
</reference>
<dbReference type="GO" id="GO:0006171">
    <property type="term" value="P:cAMP biosynthetic process"/>
    <property type="evidence" value="ECO:0007669"/>
    <property type="project" value="InterPro"/>
</dbReference>
<dbReference type="AlphaFoldDB" id="A0A1H1IFG8"/>
<dbReference type="Pfam" id="PF12633">
    <property type="entry name" value="Adenyl_cycl_N"/>
    <property type="match status" value="1"/>
</dbReference>
<dbReference type="PIRSF" id="PIRSF001444">
    <property type="entry name" value="Adenylate_cycl"/>
    <property type="match status" value="1"/>
</dbReference>
<sequence>MTRTHEIRPDLDEGIDRKVLSQLRARFLKLNEGRMARAMEGLSTRQQGVLNLLPLFFHVNHPLLPGYVSGSTPAGLSNFEPDANALAEAQRLTRSFSYKPRHGSNPPRPIHGLFLMGSLGTLAQADQSDMDVWVCHSPDLTEQELAELRKKCQLLEAWADSQGAEAHFFLIDPVRFVRGERDSQLSSEDCGTTQHYLLLDEFYRTAIWLAGRTPIWWLVPVYEEASYDRYTHTLISKRFIRADETLDLGHLAYIPPGEFIGAGLWQLFKGIESPYKSVLKLLLTEVYASEHPKVQCLSLRFKQAVFANRLDLDELDPYVVVYRRIEEYLIARNEPERLELVRRALYLKVNRKLTGSSARTQGWQRSLLERLAHEWQWDPRQLALLDSRSQWKVRQVSSERRALVNELNYSYRFLTQFARNDQTASLINKRDLSVLGRRLYAAFERKADKVEFINPGIAPDLAEDTLTLVHASSKKESEPSQWALYNGSLTALEWEHFAPIKRSRQLLELLTWCHRNGVIDSSTRLALHPGSSDLSEFELFNLLGSLQQSIRLPLQTVAEEPLLRASVPSEVLILVNVGIDPLKHHRDLNILMTTERTDSLSYAGVRENLVLTLDQVTLNSWNEVLVNRFDGPHALLDCLRDYLNNLPNGPQQPRLRVRCFCHNRAQFIAQRVEEILDTAQNLLLSKLNYRYLIQVQQHYHVLELVPGRVNHIVLTTLPALFDYLSEDLTRYSPLHLDHKALENHDLALLLPMGQPDCLQVFYRVKEDQAELYVLDEFNALWQQRLPWHDEQSLLVPLQRFLQSIQYRRDALLPMDAAHPLSLDTLFYQLLPSGAGRARHVEARPAPQTPTNKPFYDVQAIIGKAAPGKVQVTLYCNQREFSELEHGDQLFSVVAREIIEQRRETERYRCYITDLDLTGLLGDGQSSSNLYLRYKADLEHALNEALEQV</sequence>
<dbReference type="NCBIfam" id="NF006982">
    <property type="entry name" value="PRK09450.2-2"/>
    <property type="match status" value="1"/>
</dbReference>
<proteinExistence type="predicted"/>
<dbReference type="Proteomes" id="UP000199570">
    <property type="component" value="Unassembled WGS sequence"/>
</dbReference>
<dbReference type="Pfam" id="PF01295">
    <property type="entry name" value="Adenylate_cycl"/>
    <property type="match status" value="1"/>
</dbReference>
<dbReference type="NCBIfam" id="NF006983">
    <property type="entry name" value="PRK09450.2-3"/>
    <property type="match status" value="1"/>
</dbReference>
<feature type="domain" description="Adenylate cyclase class-I N-terminal" evidence="1">
    <location>
        <begin position="20"/>
        <end position="217"/>
    </location>
</feature>
<dbReference type="RefSeq" id="WP_090326527.1">
    <property type="nucleotide sequence ID" value="NZ_FNKJ01000003.1"/>
</dbReference>
<protein>
    <submittedName>
        <fullName evidence="2">Adenylate cyclase</fullName>
    </submittedName>
</protein>
<dbReference type="InterPro" id="IPR000274">
    <property type="entry name" value="Adenylate_cyclase_1"/>
</dbReference>
<evidence type="ECO:0000313" key="3">
    <source>
        <dbReference type="Proteomes" id="UP000199570"/>
    </source>
</evidence>
<dbReference type="PANTHER" id="PTHR38760">
    <property type="entry name" value="ADENYLATE CYCLASE"/>
    <property type="match status" value="1"/>
</dbReference>
<dbReference type="EMBL" id="FNKJ01000003">
    <property type="protein sequence ID" value="SDR36495.1"/>
    <property type="molecule type" value="Genomic_DNA"/>
</dbReference>
<gene>
    <name evidence="2" type="ORF">SAMN04490195_5345</name>
</gene>
<name>A0A1H1IFG8_9PSED</name>
<dbReference type="InterPro" id="IPR024685">
    <property type="entry name" value="Adenylate_cyclase_1_N"/>
</dbReference>
<keyword evidence="3" id="KW-1185">Reference proteome</keyword>
<evidence type="ECO:0000259" key="1">
    <source>
        <dbReference type="Pfam" id="PF12633"/>
    </source>
</evidence>